<sequence>MLKLLRDNMVPEPVSKPEMIGLCSPADKGDFLITLYPYNIEESGESRNNDMRSVGTGQLQYPPLTVYIDYLCTTHSIADLKSRMLDESRILGRLMQVFYDNAIIKSALLQGSLAEKNEQLRITLKKINVDEMNKIWNFPNVPYKLSVGYRVGPVNIDSTRTRATRRVMGVES</sequence>
<dbReference type="InterPro" id="IPR025351">
    <property type="entry name" value="Pvc16_N"/>
</dbReference>
<dbReference type="RefSeq" id="WP_104372998.1">
    <property type="nucleotide sequence ID" value="NZ_BFAV01000150.1"/>
</dbReference>
<dbReference type="Pfam" id="PF14065">
    <property type="entry name" value="Pvc16_N"/>
    <property type="match status" value="1"/>
</dbReference>
<feature type="domain" description="Pvc16 N-terminal" evidence="1">
    <location>
        <begin position="32"/>
        <end position="167"/>
    </location>
</feature>
<organism evidence="2 3">
    <name type="scientific">Desulfocucumis palustris</name>
    <dbReference type="NCBI Taxonomy" id="1898651"/>
    <lineage>
        <taxon>Bacteria</taxon>
        <taxon>Bacillati</taxon>
        <taxon>Bacillota</taxon>
        <taxon>Clostridia</taxon>
        <taxon>Eubacteriales</taxon>
        <taxon>Desulfocucumaceae</taxon>
        <taxon>Desulfocucumis</taxon>
    </lineage>
</organism>
<dbReference type="AlphaFoldDB" id="A0A2L2XF93"/>
<evidence type="ECO:0000313" key="2">
    <source>
        <dbReference type="EMBL" id="GBF34830.1"/>
    </source>
</evidence>
<name>A0A2L2XF93_9FIRM</name>
<dbReference type="EMBL" id="BFAV01000150">
    <property type="protein sequence ID" value="GBF34830.1"/>
    <property type="molecule type" value="Genomic_DNA"/>
</dbReference>
<accession>A0A2L2XF93</accession>
<comment type="caution">
    <text evidence="2">The sequence shown here is derived from an EMBL/GenBank/DDBJ whole genome shotgun (WGS) entry which is preliminary data.</text>
</comment>
<reference evidence="3" key="1">
    <citation type="submission" date="2018-02" db="EMBL/GenBank/DDBJ databases">
        <title>Genome sequence of Desulfocucumis palustris strain NAW-5.</title>
        <authorList>
            <person name="Watanabe M."/>
            <person name="Kojima H."/>
            <person name="Fukui M."/>
        </authorList>
    </citation>
    <scope>NUCLEOTIDE SEQUENCE [LARGE SCALE GENOMIC DNA]</scope>
    <source>
        <strain evidence="3">NAW-5</strain>
    </source>
</reference>
<protein>
    <submittedName>
        <fullName evidence="2">Nitrogen regulation protein NR(I)</fullName>
    </submittedName>
</protein>
<evidence type="ECO:0000313" key="3">
    <source>
        <dbReference type="Proteomes" id="UP000239549"/>
    </source>
</evidence>
<gene>
    <name evidence="2" type="ORF">DCCM_3950</name>
</gene>
<proteinExistence type="predicted"/>
<dbReference type="Proteomes" id="UP000239549">
    <property type="component" value="Unassembled WGS sequence"/>
</dbReference>
<keyword evidence="3" id="KW-1185">Reference proteome</keyword>
<dbReference type="OrthoDB" id="2651753at2"/>
<evidence type="ECO:0000259" key="1">
    <source>
        <dbReference type="Pfam" id="PF14065"/>
    </source>
</evidence>